<feature type="domain" description="FAD-binding FR-type" evidence="14">
    <location>
        <begin position="211"/>
        <end position="311"/>
    </location>
</feature>
<dbReference type="Gene3D" id="3.40.50.80">
    <property type="entry name" value="Nucleotide-binding domain of ferredoxin-NADP reductase (FNR) module"/>
    <property type="match status" value="1"/>
</dbReference>
<keyword evidence="4 13" id="KW-0812">Transmembrane</keyword>
<keyword evidence="12 13" id="KW-0472">Membrane</keyword>
<feature type="transmembrane region" description="Helical" evidence="13">
    <location>
        <begin position="83"/>
        <end position="104"/>
    </location>
</feature>
<feature type="transmembrane region" description="Helical" evidence="13">
    <location>
        <begin position="44"/>
        <end position="63"/>
    </location>
</feature>
<evidence type="ECO:0000256" key="6">
    <source>
        <dbReference type="ARBA" id="ARBA00022723"/>
    </source>
</evidence>
<dbReference type="SUPFAM" id="SSF52343">
    <property type="entry name" value="Ferredoxin reductase-like, C-terminal NADP-linked domain"/>
    <property type="match status" value="1"/>
</dbReference>
<keyword evidence="16" id="KW-1185">Reference proteome</keyword>
<dbReference type="PROSITE" id="PS51384">
    <property type="entry name" value="FAD_FR"/>
    <property type="match status" value="1"/>
</dbReference>
<sequence>MLPRVNPTPRWWSGAAGLAATSSLLVVTALWATNLGDSWTGAAGRLAALWSADLLLIQVVLMARIPMIERAFGQDTLARRHRWTGFASFHLLLIHIVLATYSYAAGGSLFAQFASFIADYPGMLLALGGTVALILVVITSVRTARRRLRYESWHLLHLYAYLGVALALPHQIWTGTDFIANPLARAYWWSLYALAASSVVVFRVLRPLWRTLRHRLVVDHIVPEAHGLVSVYLRGRALERLPVRAGQFFVWRFLDGPGWTRGNPFSLSGPPNGNQLRITVKQLGDGSSRVAHLSPGTSVLIEGPYGRLTAESYRGGPVTMLACGVGITPLLALLWDLPYGQGQATLIYRAREASEVAFLDEIEWLAAQRGVRLVPLIGPRARSGSWLPAEYADYSDAEALRVLSPDITRHDLYLCGPDPWTDAVRSAARTAGVPSAQVHRERFGW</sequence>
<keyword evidence="7" id="KW-0274">FAD</keyword>
<evidence type="ECO:0000256" key="10">
    <source>
        <dbReference type="ARBA" id="ARBA00023004"/>
    </source>
</evidence>
<evidence type="ECO:0000256" key="9">
    <source>
        <dbReference type="ARBA" id="ARBA00023002"/>
    </source>
</evidence>
<evidence type="ECO:0000256" key="13">
    <source>
        <dbReference type="SAM" id="Phobius"/>
    </source>
</evidence>
<feature type="transmembrane region" description="Helical" evidence="13">
    <location>
        <begin position="12"/>
        <end position="32"/>
    </location>
</feature>
<dbReference type="InterPro" id="IPR017927">
    <property type="entry name" value="FAD-bd_FR_type"/>
</dbReference>
<gene>
    <name evidence="15" type="ORF">Aco04nite_44460</name>
</gene>
<evidence type="ECO:0000256" key="1">
    <source>
        <dbReference type="ARBA" id="ARBA00001974"/>
    </source>
</evidence>
<dbReference type="GO" id="GO:0051537">
    <property type="term" value="F:2 iron, 2 sulfur cluster binding"/>
    <property type="evidence" value="ECO:0007669"/>
    <property type="project" value="UniProtKB-KW"/>
</dbReference>
<dbReference type="InterPro" id="IPR039261">
    <property type="entry name" value="FNR_nucleotide-bd"/>
</dbReference>
<comment type="caution">
    <text evidence="15">The sequence shown here is derived from an EMBL/GenBank/DDBJ whole genome shotgun (WGS) entry which is preliminary data.</text>
</comment>
<proteinExistence type="predicted"/>
<evidence type="ECO:0000256" key="5">
    <source>
        <dbReference type="ARBA" id="ARBA00022714"/>
    </source>
</evidence>
<dbReference type="Pfam" id="PF01794">
    <property type="entry name" value="Ferric_reduct"/>
    <property type="match status" value="1"/>
</dbReference>
<dbReference type="PRINTS" id="PR00410">
    <property type="entry name" value="PHEHYDRXLASE"/>
</dbReference>
<organism evidence="15 16">
    <name type="scientific">Winogradskya consettensis</name>
    <dbReference type="NCBI Taxonomy" id="113560"/>
    <lineage>
        <taxon>Bacteria</taxon>
        <taxon>Bacillati</taxon>
        <taxon>Actinomycetota</taxon>
        <taxon>Actinomycetes</taxon>
        <taxon>Micromonosporales</taxon>
        <taxon>Micromonosporaceae</taxon>
        <taxon>Winogradskya</taxon>
    </lineage>
</organism>
<keyword evidence="3" id="KW-0285">Flavoprotein</keyword>
<name>A0A919SP03_9ACTN</name>
<evidence type="ECO:0000256" key="11">
    <source>
        <dbReference type="ARBA" id="ARBA00023014"/>
    </source>
</evidence>
<dbReference type="GO" id="GO:0016020">
    <property type="term" value="C:membrane"/>
    <property type="evidence" value="ECO:0007669"/>
    <property type="project" value="UniProtKB-SubCell"/>
</dbReference>
<keyword evidence="10" id="KW-0408">Iron</keyword>
<dbReference type="Proteomes" id="UP000680865">
    <property type="component" value="Unassembled WGS sequence"/>
</dbReference>
<keyword evidence="5" id="KW-0001">2Fe-2S</keyword>
<dbReference type="InterPro" id="IPR050415">
    <property type="entry name" value="MRET"/>
</dbReference>
<dbReference type="InterPro" id="IPR013130">
    <property type="entry name" value="Fe3_Rdtase_TM_dom"/>
</dbReference>
<dbReference type="PANTHER" id="PTHR47354">
    <property type="entry name" value="NADH OXIDOREDUCTASE HCR"/>
    <property type="match status" value="1"/>
</dbReference>
<dbReference type="EMBL" id="BOQP01000022">
    <property type="protein sequence ID" value="GIM75254.1"/>
    <property type="molecule type" value="Genomic_DNA"/>
</dbReference>
<feature type="transmembrane region" description="Helical" evidence="13">
    <location>
        <begin position="124"/>
        <end position="144"/>
    </location>
</feature>
<dbReference type="GO" id="GO:0046872">
    <property type="term" value="F:metal ion binding"/>
    <property type="evidence" value="ECO:0007669"/>
    <property type="project" value="UniProtKB-KW"/>
</dbReference>
<keyword evidence="6" id="KW-0479">Metal-binding</keyword>
<dbReference type="SUPFAM" id="SSF63380">
    <property type="entry name" value="Riboflavin synthase domain-like"/>
    <property type="match status" value="1"/>
</dbReference>
<comment type="cofactor">
    <cofactor evidence="1">
        <name>FAD</name>
        <dbReference type="ChEBI" id="CHEBI:57692"/>
    </cofactor>
</comment>
<dbReference type="InterPro" id="IPR017938">
    <property type="entry name" value="Riboflavin_synthase-like_b-brl"/>
</dbReference>
<evidence type="ECO:0000256" key="4">
    <source>
        <dbReference type="ARBA" id="ARBA00022692"/>
    </source>
</evidence>
<dbReference type="GO" id="GO:0050660">
    <property type="term" value="F:flavin adenine dinucleotide binding"/>
    <property type="evidence" value="ECO:0007669"/>
    <property type="project" value="TreeGrafter"/>
</dbReference>
<dbReference type="Gene3D" id="2.40.30.10">
    <property type="entry name" value="Translation factors"/>
    <property type="match status" value="1"/>
</dbReference>
<keyword evidence="9" id="KW-0560">Oxidoreductase</keyword>
<feature type="transmembrane region" description="Helical" evidence="13">
    <location>
        <begin position="156"/>
        <end position="174"/>
    </location>
</feature>
<dbReference type="AlphaFoldDB" id="A0A919SP03"/>
<comment type="subcellular location">
    <subcellularLocation>
        <location evidence="2">Membrane</location>
        <topology evidence="2">Multi-pass membrane protein</topology>
    </subcellularLocation>
</comment>
<evidence type="ECO:0000313" key="15">
    <source>
        <dbReference type="EMBL" id="GIM75254.1"/>
    </source>
</evidence>
<evidence type="ECO:0000256" key="12">
    <source>
        <dbReference type="ARBA" id="ARBA00023136"/>
    </source>
</evidence>
<evidence type="ECO:0000259" key="14">
    <source>
        <dbReference type="PROSITE" id="PS51384"/>
    </source>
</evidence>
<evidence type="ECO:0000256" key="7">
    <source>
        <dbReference type="ARBA" id="ARBA00022827"/>
    </source>
</evidence>
<reference evidence="15" key="1">
    <citation type="submission" date="2021-03" db="EMBL/GenBank/DDBJ databases">
        <title>Whole genome shotgun sequence of Actinoplanes consettensis NBRC 14913.</title>
        <authorList>
            <person name="Komaki H."/>
            <person name="Tamura T."/>
        </authorList>
    </citation>
    <scope>NUCLEOTIDE SEQUENCE</scope>
    <source>
        <strain evidence="15">NBRC 14913</strain>
    </source>
</reference>
<dbReference type="RefSeq" id="WP_212999133.1">
    <property type="nucleotide sequence ID" value="NZ_BAAATW010000014.1"/>
</dbReference>
<dbReference type="CDD" id="cd06198">
    <property type="entry name" value="FNR_like_3"/>
    <property type="match status" value="1"/>
</dbReference>
<evidence type="ECO:0000256" key="3">
    <source>
        <dbReference type="ARBA" id="ARBA00022630"/>
    </source>
</evidence>
<evidence type="ECO:0000313" key="16">
    <source>
        <dbReference type="Proteomes" id="UP000680865"/>
    </source>
</evidence>
<accession>A0A919SP03</accession>
<protein>
    <submittedName>
        <fullName evidence="15">Oxidoreductase</fullName>
    </submittedName>
</protein>
<feature type="transmembrane region" description="Helical" evidence="13">
    <location>
        <begin position="186"/>
        <end position="205"/>
    </location>
</feature>
<keyword evidence="8 13" id="KW-1133">Transmembrane helix</keyword>
<evidence type="ECO:0000256" key="8">
    <source>
        <dbReference type="ARBA" id="ARBA00022989"/>
    </source>
</evidence>
<dbReference type="PANTHER" id="PTHR47354:SF8">
    <property type="entry name" value="1,2-PHENYLACETYL-COA EPOXIDASE, SUBUNIT E"/>
    <property type="match status" value="1"/>
</dbReference>
<evidence type="ECO:0000256" key="2">
    <source>
        <dbReference type="ARBA" id="ARBA00004141"/>
    </source>
</evidence>
<keyword evidence="11" id="KW-0411">Iron-sulfur</keyword>
<dbReference type="GO" id="GO:0016491">
    <property type="term" value="F:oxidoreductase activity"/>
    <property type="evidence" value="ECO:0007669"/>
    <property type="project" value="UniProtKB-KW"/>
</dbReference>